<dbReference type="InterPro" id="IPR036747">
    <property type="entry name" value="ASF1-like_sf"/>
</dbReference>
<dbReference type="GeneID" id="14904978"/>
<dbReference type="RefSeq" id="XP_004030127.1">
    <property type="nucleotide sequence ID" value="XM_004030079.1"/>
</dbReference>
<reference evidence="7 8" key="1">
    <citation type="submission" date="2011-07" db="EMBL/GenBank/DDBJ databases">
        <authorList>
            <person name="Coyne R."/>
            <person name="Brami D."/>
            <person name="Johnson J."/>
            <person name="Hostetler J."/>
            <person name="Hannick L."/>
            <person name="Clark T."/>
            <person name="Cassidy-Hanley D."/>
            <person name="Inman J."/>
        </authorList>
    </citation>
    <scope>NUCLEOTIDE SEQUENCE [LARGE SCALE GENOMIC DNA]</scope>
    <source>
        <strain evidence="7 8">G5</strain>
    </source>
</reference>
<evidence type="ECO:0000313" key="7">
    <source>
        <dbReference type="EMBL" id="EGR28891.1"/>
    </source>
</evidence>
<dbReference type="SUPFAM" id="SSF101546">
    <property type="entry name" value="ASF1-like"/>
    <property type="match status" value="1"/>
</dbReference>
<dbReference type="GO" id="GO:0042393">
    <property type="term" value="F:histone binding"/>
    <property type="evidence" value="ECO:0007669"/>
    <property type="project" value="TreeGrafter"/>
</dbReference>
<dbReference type="STRING" id="857967.G0R0Y0"/>
<dbReference type="eggNOG" id="KOG3265">
    <property type="taxonomic scope" value="Eukaryota"/>
</dbReference>
<organism evidence="7 8">
    <name type="scientific">Ichthyophthirius multifiliis</name>
    <name type="common">White spot disease agent</name>
    <name type="synonym">Ich</name>
    <dbReference type="NCBI Taxonomy" id="5932"/>
    <lineage>
        <taxon>Eukaryota</taxon>
        <taxon>Sar</taxon>
        <taxon>Alveolata</taxon>
        <taxon>Ciliophora</taxon>
        <taxon>Intramacronucleata</taxon>
        <taxon>Oligohymenophorea</taxon>
        <taxon>Hymenostomatida</taxon>
        <taxon>Ophryoglenina</taxon>
        <taxon>Ichthyophthirius</taxon>
    </lineage>
</organism>
<dbReference type="GO" id="GO:0006335">
    <property type="term" value="P:DNA replication-dependent chromatin assembly"/>
    <property type="evidence" value="ECO:0007669"/>
    <property type="project" value="TreeGrafter"/>
</dbReference>
<protein>
    <submittedName>
        <fullName evidence="7">Uncharacterized protein</fullName>
    </submittedName>
</protein>
<keyword evidence="6" id="KW-0539">Nucleus</keyword>
<comment type="similarity">
    <text evidence="2">Belongs to the ASF1 family.</text>
</comment>
<gene>
    <name evidence="7" type="ORF">IMG5_167450</name>
</gene>
<dbReference type="GO" id="GO:0005634">
    <property type="term" value="C:nucleus"/>
    <property type="evidence" value="ECO:0007669"/>
    <property type="project" value="UniProtKB-SubCell"/>
</dbReference>
<accession>G0R0Y0</accession>
<dbReference type="EMBL" id="GL984205">
    <property type="protein sequence ID" value="EGR28891.1"/>
    <property type="molecule type" value="Genomic_DNA"/>
</dbReference>
<dbReference type="FunCoup" id="G0R0Y0">
    <property type="interactions" value="347"/>
</dbReference>
<keyword evidence="4" id="KW-0804">Transcription</keyword>
<sequence>MALVNIQNIQFQNNPSPFQSPLRLDITFECLKQIPEEIEWQLIYIGSAKDELYDQVLDKFSMGDLDQGVMQFTIESNPPDHTKIPSKEDLLGVTAIILTVSYRNQEFFRVGYYVYNQYTDPELIENDPTEVLIDKVERNILANQPRITHFNIKWGNEEEKIPDQNNNNFNNVMQDMQQLNNHMQNMLPNPFQKYETIDNNNSTNNNYMFAEGLNIPMSNAFQTLNCMNPY</sequence>
<dbReference type="GO" id="GO:0000785">
    <property type="term" value="C:chromatin"/>
    <property type="evidence" value="ECO:0007669"/>
    <property type="project" value="TreeGrafter"/>
</dbReference>
<dbReference type="OMA" id="DYADQEM"/>
<keyword evidence="5" id="KW-0143">Chaperone</keyword>
<evidence type="ECO:0000256" key="3">
    <source>
        <dbReference type="ARBA" id="ARBA00023015"/>
    </source>
</evidence>
<dbReference type="Proteomes" id="UP000008983">
    <property type="component" value="Unassembled WGS sequence"/>
</dbReference>
<dbReference type="PANTHER" id="PTHR12040:SF0">
    <property type="entry name" value="HISTONE CHAPERONE ASF1"/>
    <property type="match status" value="1"/>
</dbReference>
<evidence type="ECO:0000256" key="1">
    <source>
        <dbReference type="ARBA" id="ARBA00004123"/>
    </source>
</evidence>
<keyword evidence="8" id="KW-1185">Reference proteome</keyword>
<keyword evidence="3" id="KW-0805">Transcription regulation</keyword>
<dbReference type="Pfam" id="PF04729">
    <property type="entry name" value="ASF1_hist_chap"/>
    <property type="match status" value="1"/>
</dbReference>
<evidence type="ECO:0000256" key="5">
    <source>
        <dbReference type="ARBA" id="ARBA00023186"/>
    </source>
</evidence>
<evidence type="ECO:0000256" key="4">
    <source>
        <dbReference type="ARBA" id="ARBA00023163"/>
    </source>
</evidence>
<dbReference type="Gene3D" id="2.60.40.1490">
    <property type="entry name" value="Histone chaperone ASF1-like"/>
    <property type="match status" value="1"/>
</dbReference>
<proteinExistence type="inferred from homology"/>
<name>G0R0Y0_ICHMU</name>
<evidence type="ECO:0000256" key="6">
    <source>
        <dbReference type="ARBA" id="ARBA00023242"/>
    </source>
</evidence>
<evidence type="ECO:0000256" key="2">
    <source>
        <dbReference type="ARBA" id="ARBA00006051"/>
    </source>
</evidence>
<comment type="subcellular location">
    <subcellularLocation>
        <location evidence="1">Nucleus</location>
    </subcellularLocation>
</comment>
<dbReference type="AlphaFoldDB" id="G0R0Y0"/>
<dbReference type="InParanoid" id="G0R0Y0"/>
<evidence type="ECO:0000313" key="8">
    <source>
        <dbReference type="Proteomes" id="UP000008983"/>
    </source>
</evidence>
<dbReference type="InterPro" id="IPR006818">
    <property type="entry name" value="ASF1-like"/>
</dbReference>
<dbReference type="PANTHER" id="PTHR12040">
    <property type="entry name" value="ANTI-SILENCING PROTEIN 1"/>
    <property type="match status" value="1"/>
</dbReference>
<dbReference type="OrthoDB" id="29755at2759"/>